<feature type="domain" description="Histidine kinase" evidence="3">
    <location>
        <begin position="19"/>
        <end position="222"/>
    </location>
</feature>
<dbReference type="AlphaFoldDB" id="A0A8J8T6S1"/>
<dbReference type="InterPro" id="IPR036097">
    <property type="entry name" value="HisK_dim/P_sf"/>
</dbReference>
<evidence type="ECO:0008006" key="7">
    <source>
        <dbReference type="Google" id="ProtNLM"/>
    </source>
</evidence>
<dbReference type="SUPFAM" id="SSF47384">
    <property type="entry name" value="Homodimeric domain of signal transducing histidine kinase"/>
    <property type="match status" value="1"/>
</dbReference>
<proteinExistence type="predicted"/>
<dbReference type="PRINTS" id="PR00344">
    <property type="entry name" value="BCTRLSENSOR"/>
</dbReference>
<dbReference type="PROSITE" id="PS50110">
    <property type="entry name" value="RESPONSE_REGULATORY"/>
    <property type="match status" value="1"/>
</dbReference>
<dbReference type="InterPro" id="IPR036890">
    <property type="entry name" value="HATPase_C_sf"/>
</dbReference>
<organism evidence="5 6">
    <name type="scientific">Halteria grandinella</name>
    <dbReference type="NCBI Taxonomy" id="5974"/>
    <lineage>
        <taxon>Eukaryota</taxon>
        <taxon>Sar</taxon>
        <taxon>Alveolata</taxon>
        <taxon>Ciliophora</taxon>
        <taxon>Intramacronucleata</taxon>
        <taxon>Spirotrichea</taxon>
        <taxon>Stichotrichia</taxon>
        <taxon>Sporadotrichida</taxon>
        <taxon>Halteriidae</taxon>
        <taxon>Halteria</taxon>
    </lineage>
</organism>
<evidence type="ECO:0000259" key="3">
    <source>
        <dbReference type="PROSITE" id="PS50109"/>
    </source>
</evidence>
<dbReference type="Gene3D" id="3.30.565.10">
    <property type="entry name" value="Histidine kinase-like ATPase, C-terminal domain"/>
    <property type="match status" value="1"/>
</dbReference>
<dbReference type="CDD" id="cd17546">
    <property type="entry name" value="REC_hyHK_CKI1_RcsC-like"/>
    <property type="match status" value="1"/>
</dbReference>
<evidence type="ECO:0000313" key="5">
    <source>
        <dbReference type="EMBL" id="TNV83780.1"/>
    </source>
</evidence>
<dbReference type="Gene3D" id="1.10.287.130">
    <property type="match status" value="1"/>
</dbReference>
<dbReference type="CDD" id="cd00082">
    <property type="entry name" value="HisKA"/>
    <property type="match status" value="1"/>
</dbReference>
<dbReference type="OrthoDB" id="60033at2759"/>
<evidence type="ECO:0000256" key="2">
    <source>
        <dbReference type="PROSITE-ProRule" id="PRU00169"/>
    </source>
</evidence>
<protein>
    <recommendedName>
        <fullName evidence="7">Histidine kinase</fullName>
    </recommendedName>
</protein>
<dbReference type="Pfam" id="PF00072">
    <property type="entry name" value="Response_reg"/>
    <property type="match status" value="1"/>
</dbReference>
<dbReference type="SMART" id="SM00388">
    <property type="entry name" value="HisKA"/>
    <property type="match status" value="1"/>
</dbReference>
<evidence type="ECO:0000313" key="6">
    <source>
        <dbReference type="Proteomes" id="UP000785679"/>
    </source>
</evidence>
<dbReference type="SUPFAM" id="SSF52172">
    <property type="entry name" value="CheY-like"/>
    <property type="match status" value="1"/>
</dbReference>
<comment type="caution">
    <text evidence="5">The sequence shown here is derived from an EMBL/GenBank/DDBJ whole genome shotgun (WGS) entry which is preliminary data.</text>
</comment>
<feature type="modified residue" description="4-aspartylphosphate" evidence="2">
    <location>
        <position position="440"/>
    </location>
</feature>
<dbReference type="InterPro" id="IPR003661">
    <property type="entry name" value="HisK_dim/P_dom"/>
</dbReference>
<sequence>MAYQQLKMQNHFLEMLTATVSHDMRTPLNAILGLGEQLSKYFQHEDAIRLHSILMNSSRLLLSLVNDLLDLFRLKNSKFKINNMRHNIRQEVNQLIAMFQVQAEAKGIKLLFDCHQNVPQEICCDQQRVKQVLINLVSNSLKFTYKGSIVISAKIINTDQTQRFLKFTICDTGIGIKEQDKGKIFKMFGKLEATEKINTTGIGLGVSICKQIIEGLGGQLMLVDGCESLHCLQNLVFSDPTERCEGTTFSFSVKILDFSPYALEESKQFEVNFQRTNLRSSCFARSRENSFRSVMSQFDQSEADGYNSTRPLSGLLQQLFKQADINNNALEIIDSRQEHALNRDVISDIAPKFSFDTSRLQEQKIQCPCQTRNKILIVDDNVFNILTLKCLLKESTGLDSDQALNGLQALEMVQARAKDRVRQSCNCGMESPNYRIIFMDCNMPVMDGLQATQQIRKLTQPKSTSIVALTAYSTEGFEKKCIRAGMDEFWTKPIFKDNLKEIVDRILNEKQQEVDD</sequence>
<dbReference type="PANTHER" id="PTHR43719">
    <property type="entry name" value="TWO-COMPONENT HISTIDINE KINASE"/>
    <property type="match status" value="1"/>
</dbReference>
<dbReference type="EMBL" id="RRYP01003459">
    <property type="protein sequence ID" value="TNV83780.1"/>
    <property type="molecule type" value="Genomic_DNA"/>
</dbReference>
<dbReference type="GO" id="GO:0000155">
    <property type="term" value="F:phosphorelay sensor kinase activity"/>
    <property type="evidence" value="ECO:0007669"/>
    <property type="project" value="InterPro"/>
</dbReference>
<evidence type="ECO:0000259" key="4">
    <source>
        <dbReference type="PROSITE" id="PS50110"/>
    </source>
</evidence>
<dbReference type="PROSITE" id="PS50109">
    <property type="entry name" value="HIS_KIN"/>
    <property type="match status" value="1"/>
</dbReference>
<dbReference type="InterPro" id="IPR003594">
    <property type="entry name" value="HATPase_dom"/>
</dbReference>
<dbReference type="Pfam" id="PF02518">
    <property type="entry name" value="HATPase_c"/>
    <property type="match status" value="1"/>
</dbReference>
<dbReference type="Gene3D" id="3.40.50.2300">
    <property type="match status" value="1"/>
</dbReference>
<dbReference type="InterPro" id="IPR005467">
    <property type="entry name" value="His_kinase_dom"/>
</dbReference>
<keyword evidence="6" id="KW-1185">Reference proteome</keyword>
<name>A0A8J8T6S1_HALGN</name>
<dbReference type="Proteomes" id="UP000785679">
    <property type="component" value="Unassembled WGS sequence"/>
</dbReference>
<dbReference type="SMART" id="SM00387">
    <property type="entry name" value="HATPase_c"/>
    <property type="match status" value="1"/>
</dbReference>
<dbReference type="SUPFAM" id="SSF55874">
    <property type="entry name" value="ATPase domain of HSP90 chaperone/DNA topoisomerase II/histidine kinase"/>
    <property type="match status" value="1"/>
</dbReference>
<evidence type="ECO:0000256" key="1">
    <source>
        <dbReference type="ARBA" id="ARBA00022553"/>
    </source>
</evidence>
<accession>A0A8J8T6S1</accession>
<reference evidence="5" key="1">
    <citation type="submission" date="2019-06" db="EMBL/GenBank/DDBJ databases">
        <authorList>
            <person name="Zheng W."/>
        </authorList>
    </citation>
    <scope>NUCLEOTIDE SEQUENCE</scope>
    <source>
        <strain evidence="5">QDHG01</strain>
    </source>
</reference>
<dbReference type="InterPro" id="IPR004358">
    <property type="entry name" value="Sig_transdc_His_kin-like_C"/>
</dbReference>
<dbReference type="InterPro" id="IPR050956">
    <property type="entry name" value="2C_system_His_kinase"/>
</dbReference>
<keyword evidence="1 2" id="KW-0597">Phosphoprotein</keyword>
<dbReference type="Pfam" id="PF00512">
    <property type="entry name" value="HisKA"/>
    <property type="match status" value="1"/>
</dbReference>
<dbReference type="SMART" id="SM00448">
    <property type="entry name" value="REC"/>
    <property type="match status" value="1"/>
</dbReference>
<feature type="domain" description="Response regulatory" evidence="4">
    <location>
        <begin position="374"/>
        <end position="507"/>
    </location>
</feature>
<dbReference type="PANTHER" id="PTHR43719:SF28">
    <property type="entry name" value="PEROXIDE STRESS-ACTIVATED HISTIDINE KINASE MAK1-RELATED"/>
    <property type="match status" value="1"/>
</dbReference>
<dbReference type="InterPro" id="IPR011006">
    <property type="entry name" value="CheY-like_superfamily"/>
</dbReference>
<gene>
    <name evidence="5" type="ORF">FGO68_gene14754</name>
</gene>
<dbReference type="InterPro" id="IPR001789">
    <property type="entry name" value="Sig_transdc_resp-reg_receiver"/>
</dbReference>